<evidence type="ECO:0008006" key="3">
    <source>
        <dbReference type="Google" id="ProtNLM"/>
    </source>
</evidence>
<dbReference type="AlphaFoldDB" id="A0A150M9Y6"/>
<comment type="caution">
    <text evidence="1">The sequence shown here is derived from an EMBL/GenBank/DDBJ whole genome shotgun (WGS) entry which is preliminary data.</text>
</comment>
<name>A0A150M9Y6_9BACI</name>
<evidence type="ECO:0000313" key="1">
    <source>
        <dbReference type="EMBL" id="KYD21009.1"/>
    </source>
</evidence>
<dbReference type="PATRIC" id="fig|301148.3.peg.2455"/>
<dbReference type="InterPro" id="IPR013494">
    <property type="entry name" value="CHP02678"/>
</dbReference>
<dbReference type="STRING" id="301148.B4135_1733"/>
<dbReference type="EMBL" id="LQYT01000024">
    <property type="protein sequence ID" value="KYD21009.1"/>
    <property type="molecule type" value="Genomic_DNA"/>
</dbReference>
<gene>
    <name evidence="1" type="ORF">B4135_1733</name>
</gene>
<evidence type="ECO:0000313" key="2">
    <source>
        <dbReference type="Proteomes" id="UP000075683"/>
    </source>
</evidence>
<dbReference type="Pfam" id="PF09661">
    <property type="entry name" value="DUF2398"/>
    <property type="match status" value="1"/>
</dbReference>
<protein>
    <recommendedName>
        <fullName evidence="3">TIGR02678 family protein</fullName>
    </recommendedName>
</protein>
<sequence length="447" mass="53048">MAMIRKPFRKRRVRSRKAIARCPVGARQKSFSGFDQGIFCPIPISGKRPQGRVEKLEERKFDEKAETALRLLFENFWILREENPEQYQLIRERERILKRFIDEKFGYPLIVHRHFIKLEKTPVEPEAWMGILDFQSVRDYAMFCCALAFTESKQVDEQFLLSEICEDIKDMYPGEFPIDWTNYNDRKSLIRVIKFMERLSLLKRVEGDIEKFASHEKEEVLYEVTVYARYFMRTFPDDLSEYASAEEILRAEWERQSDVRRKRVYRKLFLSPAVCREGEDDADFLYMRNFRNRLRDDIESHTSFRLELFKNAAFLVADEKHPEFTLFPDQRAISDIVLHLGSLLREKISEFPPDEYGRIRMTKVQFSDLMKELKNKYGYGWSKQYREGTAASLESDVIELLKEWELLEAEEFTGSYLFKPAIGRLSGHYPKDFSGEAKEEVDGGETE</sequence>
<organism evidence="1 2">
    <name type="scientific">Caldibacillus debilis</name>
    <dbReference type="NCBI Taxonomy" id="301148"/>
    <lineage>
        <taxon>Bacteria</taxon>
        <taxon>Bacillati</taxon>
        <taxon>Bacillota</taxon>
        <taxon>Bacilli</taxon>
        <taxon>Bacillales</taxon>
        <taxon>Bacillaceae</taxon>
        <taxon>Caldibacillus</taxon>
    </lineage>
</organism>
<accession>A0A150M9Y6</accession>
<dbReference type="NCBIfam" id="TIGR02678">
    <property type="entry name" value="TIGR02678 family protein"/>
    <property type="match status" value="1"/>
</dbReference>
<dbReference type="Proteomes" id="UP000075683">
    <property type="component" value="Unassembled WGS sequence"/>
</dbReference>
<reference evidence="1 2" key="1">
    <citation type="submission" date="2016-01" db="EMBL/GenBank/DDBJ databases">
        <title>Draft Genome Sequences of Seven Thermophilic Sporeformers Isolated from Foods.</title>
        <authorList>
            <person name="Berendsen E.M."/>
            <person name="Wells-Bennik M.H."/>
            <person name="Krawcyk A.O."/>
            <person name="De Jong A."/>
            <person name="Holsappel S."/>
            <person name="Eijlander R.T."/>
            <person name="Kuipers O.P."/>
        </authorList>
    </citation>
    <scope>NUCLEOTIDE SEQUENCE [LARGE SCALE GENOMIC DNA]</scope>
    <source>
        <strain evidence="1 2">B4135</strain>
    </source>
</reference>
<proteinExistence type="predicted"/>